<feature type="transmembrane region" description="Helical" evidence="2">
    <location>
        <begin position="381"/>
        <end position="410"/>
    </location>
</feature>
<feature type="transmembrane region" description="Helical" evidence="2">
    <location>
        <begin position="337"/>
        <end position="360"/>
    </location>
</feature>
<evidence type="ECO:0000313" key="4">
    <source>
        <dbReference type="Proteomes" id="UP000006671"/>
    </source>
</evidence>
<keyword evidence="4" id="KW-1185">Reference proteome</keyword>
<gene>
    <name evidence="3" type="ORF">NAEGRDRAFT_71362</name>
</gene>
<keyword evidence="2" id="KW-0812">Transmembrane</keyword>
<dbReference type="InParanoid" id="D2VQV7"/>
<dbReference type="Proteomes" id="UP000006671">
    <property type="component" value="Unassembled WGS sequence"/>
</dbReference>
<dbReference type="AlphaFoldDB" id="D2VQV7"/>
<proteinExistence type="predicted"/>
<keyword evidence="2" id="KW-1133">Transmembrane helix</keyword>
<evidence type="ECO:0000256" key="1">
    <source>
        <dbReference type="SAM" id="MobiDB-lite"/>
    </source>
</evidence>
<protein>
    <submittedName>
        <fullName evidence="3">Predicted protein</fullName>
    </submittedName>
</protein>
<feature type="region of interest" description="Disordered" evidence="1">
    <location>
        <begin position="211"/>
        <end position="305"/>
    </location>
</feature>
<name>D2VQV7_NAEGR</name>
<feature type="compositionally biased region" description="Polar residues" evidence="1">
    <location>
        <begin position="251"/>
        <end position="266"/>
    </location>
</feature>
<feature type="region of interest" description="Disordered" evidence="1">
    <location>
        <begin position="1"/>
        <end position="21"/>
    </location>
</feature>
<dbReference type="GeneID" id="8864526"/>
<keyword evidence="2" id="KW-0472">Membrane</keyword>
<dbReference type="KEGG" id="ngr:NAEGRDRAFT_71362"/>
<feature type="compositionally biased region" description="Polar residues" evidence="1">
    <location>
        <begin position="294"/>
        <end position="305"/>
    </location>
</feature>
<dbReference type="RefSeq" id="XP_002673523.1">
    <property type="nucleotide sequence ID" value="XM_002673477.1"/>
</dbReference>
<evidence type="ECO:0000256" key="2">
    <source>
        <dbReference type="SAM" id="Phobius"/>
    </source>
</evidence>
<organism evidence="4">
    <name type="scientific">Naegleria gruberi</name>
    <name type="common">Amoeba</name>
    <dbReference type="NCBI Taxonomy" id="5762"/>
    <lineage>
        <taxon>Eukaryota</taxon>
        <taxon>Discoba</taxon>
        <taxon>Heterolobosea</taxon>
        <taxon>Tetramitia</taxon>
        <taxon>Eutetramitia</taxon>
        <taxon>Vahlkampfiidae</taxon>
        <taxon>Naegleria</taxon>
    </lineage>
</organism>
<sequence>MGLDPLNNSHSSSSSSSLTSANNLVVENDDDESLSREINQQANNIPIVYSSTSVDGLTTVTTTTSILNPLGVTFSTSSDTLNQSSSVGEPHQQNFIPPPVGVPINHLVLSNQNGIYVGCENPYATPRNRETEQIVQDEEDPFGTDNIDIPDDEFNSQSTQAPATVIEISSNNQHPPLIIDDVPGVQYGSHHQVTLNDANNISSRVVTTPQKHFSPVSHNDDFHDIDLGGPTPSPSISTQPFFSNPLFPRGSTASDTMSFQQTSSPYSKPDPHASPSANRYRPSLDQPLPDIPTLQGSPSNNENSMFRTVNQPTITIHITEENGDYVSAVEKRFSNAVIISVALFFIGLPFLSCFPFLLLFPYRHSSVARIRSLGHVSVVIFNMLCVLNLVLLLCVSVPIFFVLIVSGIAYSGPYKAEQ</sequence>
<accession>D2VQV7</accession>
<reference evidence="3 4" key="1">
    <citation type="journal article" date="2010" name="Cell">
        <title>The genome of Naegleria gruberi illuminates early eukaryotic versatility.</title>
        <authorList>
            <person name="Fritz-Laylin L.K."/>
            <person name="Prochnik S.E."/>
            <person name="Ginger M.L."/>
            <person name="Dacks J.B."/>
            <person name="Carpenter M.L."/>
            <person name="Field M.C."/>
            <person name="Kuo A."/>
            <person name="Paredez A."/>
            <person name="Chapman J."/>
            <person name="Pham J."/>
            <person name="Shu S."/>
            <person name="Neupane R."/>
            <person name="Cipriano M."/>
            <person name="Mancuso J."/>
            <person name="Tu H."/>
            <person name="Salamov A."/>
            <person name="Lindquist E."/>
            <person name="Shapiro H."/>
            <person name="Lucas S."/>
            <person name="Grigoriev I.V."/>
            <person name="Cande W.Z."/>
            <person name="Fulton C."/>
            <person name="Rokhsar D.S."/>
            <person name="Dawson S.C."/>
        </authorList>
    </citation>
    <scope>NUCLEOTIDE SEQUENCE [LARGE SCALE GENOMIC DNA]</scope>
    <source>
        <strain evidence="3 4">NEG-M</strain>
    </source>
</reference>
<dbReference type="VEuPathDB" id="AmoebaDB:NAEGRDRAFT_71362"/>
<evidence type="ECO:0000313" key="3">
    <source>
        <dbReference type="EMBL" id="EFC40779.1"/>
    </source>
</evidence>
<dbReference type="EMBL" id="GG738890">
    <property type="protein sequence ID" value="EFC40779.1"/>
    <property type="molecule type" value="Genomic_DNA"/>
</dbReference>